<gene>
    <name evidence="1" type="ORF">QTP70_018133</name>
</gene>
<comment type="caution">
    <text evidence="1">The sequence shown here is derived from an EMBL/GenBank/DDBJ whole genome shotgun (WGS) entry which is preliminary data.</text>
</comment>
<evidence type="ECO:0000313" key="2">
    <source>
        <dbReference type="Proteomes" id="UP001274896"/>
    </source>
</evidence>
<protein>
    <recommendedName>
        <fullName evidence="3">Reverse transcriptase domain-containing protein</fullName>
    </recommendedName>
</protein>
<dbReference type="EMBL" id="JAUCMX010000011">
    <property type="protein sequence ID" value="KAK3531334.1"/>
    <property type="molecule type" value="Genomic_DNA"/>
</dbReference>
<evidence type="ECO:0008006" key="3">
    <source>
        <dbReference type="Google" id="ProtNLM"/>
    </source>
</evidence>
<keyword evidence="2" id="KW-1185">Reference proteome</keyword>
<reference evidence="1" key="1">
    <citation type="submission" date="2023-06" db="EMBL/GenBank/DDBJ databases">
        <title>Male Hemibagrus guttatus genome.</title>
        <authorList>
            <person name="Bian C."/>
        </authorList>
    </citation>
    <scope>NUCLEOTIDE SEQUENCE</scope>
    <source>
        <strain evidence="1">Male_cb2023</strain>
        <tissue evidence="1">Muscle</tissue>
    </source>
</reference>
<evidence type="ECO:0000313" key="1">
    <source>
        <dbReference type="EMBL" id="KAK3531334.1"/>
    </source>
</evidence>
<dbReference type="PANTHER" id="PTHR47027:SF30">
    <property type="entry name" value="THAP-TYPE DOMAIN-CONTAINING PROTEIN"/>
    <property type="match status" value="1"/>
</dbReference>
<dbReference type="Proteomes" id="UP001274896">
    <property type="component" value="Unassembled WGS sequence"/>
</dbReference>
<dbReference type="AlphaFoldDB" id="A0AAE0QSW8"/>
<accession>A0AAE0QSW8</accession>
<sequence>MPSFMTTDKSDCSNYRGITLLLITGKVLVRILLNRFVPTITEGIFPVSQCSFRANRSTNDMVLVLRQLQEKCREQNKGLYVMFVESVASSTTWDAPSCRTKADEEIDNRLSKDNCAFGWLYKRVWNNRHLKKGTEISVYKAVVLSTLLYGSESWVTYLHHLRLLERFHQCCLRTILNIHWKDFVTNTEVLEKTEVISIKAMLLKTQLHWAGHVSRMEENRLPKIVLYSELNTGQHDKGAPKKRYKDSLKTSLNACCIDHRDWTVQT</sequence>
<name>A0AAE0QSW8_9TELE</name>
<dbReference type="PANTHER" id="PTHR47027">
    <property type="entry name" value="REVERSE TRANSCRIPTASE DOMAIN-CONTAINING PROTEIN"/>
    <property type="match status" value="1"/>
</dbReference>
<organism evidence="1 2">
    <name type="scientific">Hemibagrus guttatus</name>
    <dbReference type="NCBI Taxonomy" id="175788"/>
    <lineage>
        <taxon>Eukaryota</taxon>
        <taxon>Metazoa</taxon>
        <taxon>Chordata</taxon>
        <taxon>Craniata</taxon>
        <taxon>Vertebrata</taxon>
        <taxon>Euteleostomi</taxon>
        <taxon>Actinopterygii</taxon>
        <taxon>Neopterygii</taxon>
        <taxon>Teleostei</taxon>
        <taxon>Ostariophysi</taxon>
        <taxon>Siluriformes</taxon>
        <taxon>Bagridae</taxon>
        <taxon>Hemibagrus</taxon>
    </lineage>
</organism>
<proteinExistence type="predicted"/>